<dbReference type="InterPro" id="IPR014710">
    <property type="entry name" value="RmlC-like_jellyroll"/>
</dbReference>
<organism evidence="2">
    <name type="scientific">freshwater metagenome</name>
    <dbReference type="NCBI Taxonomy" id="449393"/>
    <lineage>
        <taxon>unclassified sequences</taxon>
        <taxon>metagenomes</taxon>
        <taxon>ecological metagenomes</taxon>
    </lineage>
</organism>
<gene>
    <name evidence="2" type="ORF">UFOPK2366_00230</name>
</gene>
<dbReference type="EMBL" id="CAEZXM010000026">
    <property type="protein sequence ID" value="CAB4681307.1"/>
    <property type="molecule type" value="Genomic_DNA"/>
</dbReference>
<evidence type="ECO:0000259" key="1">
    <source>
        <dbReference type="Pfam" id="PF12973"/>
    </source>
</evidence>
<proteinExistence type="predicted"/>
<evidence type="ECO:0000313" key="2">
    <source>
        <dbReference type="EMBL" id="CAB4681307.1"/>
    </source>
</evidence>
<dbReference type="Pfam" id="PF12973">
    <property type="entry name" value="Cupin_7"/>
    <property type="match status" value="1"/>
</dbReference>
<dbReference type="InterPro" id="IPR025979">
    <property type="entry name" value="ChrR-like_cupin_dom"/>
</dbReference>
<dbReference type="CDD" id="cd20302">
    <property type="entry name" value="cupin_DAD"/>
    <property type="match status" value="1"/>
</dbReference>
<sequence>MSNAQLDPRHLGLAISHLNETSSPWVSIPGGELRLVHVDIAAGIWVIANRFEPGMAAQRHLHTGPVFAWTTAGCWMYSEYGVRYEAGSFVHEPAGSLHTLVVPADNTETTEVFFVMNGANLNLDDDDNIVSITDAGSIASAYRMLCEMQGKTAPSFNGA</sequence>
<accession>A0A6J6N573</accession>
<dbReference type="InterPro" id="IPR011051">
    <property type="entry name" value="RmlC_Cupin_sf"/>
</dbReference>
<dbReference type="Gene3D" id="2.60.120.10">
    <property type="entry name" value="Jelly Rolls"/>
    <property type="match status" value="1"/>
</dbReference>
<dbReference type="SUPFAM" id="SSF51182">
    <property type="entry name" value="RmlC-like cupins"/>
    <property type="match status" value="1"/>
</dbReference>
<protein>
    <submittedName>
        <fullName evidence="2">Unannotated protein</fullName>
    </submittedName>
</protein>
<dbReference type="AlphaFoldDB" id="A0A6J6N573"/>
<reference evidence="2" key="1">
    <citation type="submission" date="2020-05" db="EMBL/GenBank/DDBJ databases">
        <authorList>
            <person name="Chiriac C."/>
            <person name="Salcher M."/>
            <person name="Ghai R."/>
            <person name="Kavagutti S V."/>
        </authorList>
    </citation>
    <scope>NUCLEOTIDE SEQUENCE</scope>
</reference>
<feature type="domain" description="ChrR-like cupin" evidence="1">
    <location>
        <begin position="22"/>
        <end position="118"/>
    </location>
</feature>
<name>A0A6J6N573_9ZZZZ</name>